<name>A0A1G2FWS3_9BACT</name>
<evidence type="ECO:0000259" key="1">
    <source>
        <dbReference type="Pfam" id="PF04073"/>
    </source>
</evidence>
<dbReference type="Gene3D" id="3.90.960.10">
    <property type="entry name" value="YbaK/aminoacyl-tRNA synthetase-associated domain"/>
    <property type="match status" value="1"/>
</dbReference>
<evidence type="ECO:0000313" key="3">
    <source>
        <dbReference type="Proteomes" id="UP000177126"/>
    </source>
</evidence>
<sequence length="180" mass="20192">MLSKTIQKFLDANKIKYEVIKHKTVYTAFDKAATLRAKPQEVGKSVVVCFDKKHYMLGLIPANKNLDKKKLLKTINNSPDSPSYFKRGVGGVKNKRIHYSHIDFTSEKWMKANFKGVKLGATPPFGLLYKLPFFIDNALTKPLKIIVNGGNYELSIKLSPASLIKLSPSQIKGSFSMAKK</sequence>
<dbReference type="InterPro" id="IPR007214">
    <property type="entry name" value="YbaK/aa-tRNA-synth-assoc-dom"/>
</dbReference>
<accession>A0A1G2FWS3</accession>
<dbReference type="CDD" id="cd04332">
    <property type="entry name" value="YbaK_like"/>
    <property type="match status" value="1"/>
</dbReference>
<comment type="caution">
    <text evidence="2">The sequence shown here is derived from an EMBL/GenBank/DDBJ whole genome shotgun (WGS) entry which is preliminary data.</text>
</comment>
<gene>
    <name evidence="2" type="ORF">A3B04_02680</name>
</gene>
<protein>
    <recommendedName>
        <fullName evidence="1">YbaK/aminoacyl-tRNA synthetase-associated domain-containing protein</fullName>
    </recommendedName>
</protein>
<dbReference type="EMBL" id="MHNF01000004">
    <property type="protein sequence ID" value="OGZ42058.1"/>
    <property type="molecule type" value="Genomic_DNA"/>
</dbReference>
<feature type="domain" description="YbaK/aminoacyl-tRNA synthetase-associated" evidence="1">
    <location>
        <begin position="101"/>
        <end position="166"/>
    </location>
</feature>
<dbReference type="Proteomes" id="UP000177126">
    <property type="component" value="Unassembled WGS sequence"/>
</dbReference>
<dbReference type="Pfam" id="PF04073">
    <property type="entry name" value="tRNA_edit"/>
    <property type="match status" value="1"/>
</dbReference>
<dbReference type="GO" id="GO:0002161">
    <property type="term" value="F:aminoacyl-tRNA deacylase activity"/>
    <property type="evidence" value="ECO:0007669"/>
    <property type="project" value="InterPro"/>
</dbReference>
<dbReference type="SUPFAM" id="SSF55826">
    <property type="entry name" value="YbaK/ProRS associated domain"/>
    <property type="match status" value="1"/>
</dbReference>
<evidence type="ECO:0000313" key="2">
    <source>
        <dbReference type="EMBL" id="OGZ42058.1"/>
    </source>
</evidence>
<reference evidence="2 3" key="1">
    <citation type="journal article" date="2016" name="Nat. Commun.">
        <title>Thousands of microbial genomes shed light on interconnected biogeochemical processes in an aquifer system.</title>
        <authorList>
            <person name="Anantharaman K."/>
            <person name="Brown C.T."/>
            <person name="Hug L.A."/>
            <person name="Sharon I."/>
            <person name="Castelle C.J."/>
            <person name="Probst A.J."/>
            <person name="Thomas B.C."/>
            <person name="Singh A."/>
            <person name="Wilkins M.J."/>
            <person name="Karaoz U."/>
            <person name="Brodie E.L."/>
            <person name="Williams K.H."/>
            <person name="Hubbard S.S."/>
            <person name="Banfield J.F."/>
        </authorList>
    </citation>
    <scope>NUCLEOTIDE SEQUENCE [LARGE SCALE GENOMIC DNA]</scope>
</reference>
<organism evidence="2 3">
    <name type="scientific">Candidatus Portnoybacteria bacterium RIFCSPLOWO2_02_FULL_39_11</name>
    <dbReference type="NCBI Taxonomy" id="1802001"/>
    <lineage>
        <taxon>Bacteria</taxon>
        <taxon>Candidatus Portnoyibacteriota</taxon>
    </lineage>
</organism>
<proteinExistence type="predicted"/>
<dbReference type="InterPro" id="IPR036754">
    <property type="entry name" value="YbaK/aa-tRNA-synt-asso_dom_sf"/>
</dbReference>
<dbReference type="AlphaFoldDB" id="A0A1G2FWS3"/>